<organism evidence="11 12">
    <name type="scientific">Talaromyces pinophilus</name>
    <name type="common">Penicillium pinophilum</name>
    <dbReference type="NCBI Taxonomy" id="128442"/>
    <lineage>
        <taxon>Eukaryota</taxon>
        <taxon>Fungi</taxon>
        <taxon>Dikarya</taxon>
        <taxon>Ascomycota</taxon>
        <taxon>Pezizomycotina</taxon>
        <taxon>Eurotiomycetes</taxon>
        <taxon>Eurotiomycetidae</taxon>
        <taxon>Eurotiales</taxon>
        <taxon>Trichocomaceae</taxon>
        <taxon>Talaromyces</taxon>
        <taxon>Talaromyces sect. Talaromyces</taxon>
    </lineage>
</organism>
<dbReference type="InterPro" id="IPR007219">
    <property type="entry name" value="XnlR_reg_dom"/>
</dbReference>
<dbReference type="GO" id="GO:0003723">
    <property type="term" value="F:RNA binding"/>
    <property type="evidence" value="ECO:0007669"/>
    <property type="project" value="UniProtKB-UniRule"/>
</dbReference>
<reference evidence="12" key="1">
    <citation type="journal article" date="2015" name="Genome Announc.">
        <title>Draft genome sequence of Talaromyces cellulolyticus strain Y-94, a source of lignocellulosic biomass-degrading enzymes.</title>
        <authorList>
            <person name="Fujii T."/>
            <person name="Koike H."/>
            <person name="Sawayama S."/>
            <person name="Yano S."/>
            <person name="Inoue H."/>
        </authorList>
    </citation>
    <scope>NUCLEOTIDE SEQUENCE [LARGE SCALE GENOMIC DNA]</scope>
    <source>
        <strain evidence="12">Y-94</strain>
    </source>
</reference>
<evidence type="ECO:0000256" key="3">
    <source>
        <dbReference type="ARBA" id="ARBA00023015"/>
    </source>
</evidence>
<dbReference type="GO" id="GO:0006351">
    <property type="term" value="P:DNA-templated transcription"/>
    <property type="evidence" value="ECO:0007669"/>
    <property type="project" value="InterPro"/>
</dbReference>
<feature type="domain" description="RRM" evidence="10">
    <location>
        <begin position="1002"/>
        <end position="1079"/>
    </location>
</feature>
<accession>A0A698XL34</accession>
<dbReference type="PANTHER" id="PTHR31944:SF131">
    <property type="entry name" value="HEME-RESPONSIVE ZINC FINGER TRANSCRIPTION FACTOR HAP1"/>
    <property type="match status" value="1"/>
</dbReference>
<evidence type="ECO:0000259" key="9">
    <source>
        <dbReference type="PROSITE" id="PS50048"/>
    </source>
</evidence>
<name>A0A698XL34_TALPI</name>
<dbReference type="PROSITE" id="PS50102">
    <property type="entry name" value="RRM"/>
    <property type="match status" value="2"/>
</dbReference>
<evidence type="ECO:0000256" key="5">
    <source>
        <dbReference type="ARBA" id="ARBA00023163"/>
    </source>
</evidence>
<dbReference type="AlphaFoldDB" id="A0A698XL34"/>
<keyword evidence="12" id="KW-1185">Reference proteome</keyword>
<feature type="domain" description="Zn(2)-C6 fungal-type" evidence="9">
    <location>
        <begin position="33"/>
        <end position="64"/>
    </location>
</feature>
<feature type="region of interest" description="Disordered" evidence="8">
    <location>
        <begin position="1"/>
        <end position="24"/>
    </location>
</feature>
<dbReference type="Pfam" id="PF04082">
    <property type="entry name" value="Fungal_trans"/>
    <property type="match status" value="1"/>
</dbReference>
<feature type="region of interest" description="Disordered" evidence="8">
    <location>
        <begin position="1169"/>
        <end position="1192"/>
    </location>
</feature>
<dbReference type="SUPFAM" id="SSF57701">
    <property type="entry name" value="Zn2/Cys6 DNA-binding domain"/>
    <property type="match status" value="1"/>
</dbReference>
<dbReference type="Proteomes" id="UP000053095">
    <property type="component" value="Unassembled WGS sequence"/>
</dbReference>
<dbReference type="PROSITE" id="PS50048">
    <property type="entry name" value="ZN2_CY6_FUNGAL_2"/>
    <property type="match status" value="1"/>
</dbReference>
<dbReference type="InterPro" id="IPR051430">
    <property type="entry name" value="Fungal_TF_Env_Response"/>
</dbReference>
<evidence type="ECO:0008006" key="13">
    <source>
        <dbReference type="Google" id="ProtNLM"/>
    </source>
</evidence>
<dbReference type="SMART" id="SM00066">
    <property type="entry name" value="GAL4"/>
    <property type="match status" value="1"/>
</dbReference>
<sequence length="1192" mass="131707">MTPTPPSTSSSVGAHSPEGQYRVVRKRNRVPLSCAPCRQRKLKCNRSHPCENCIKRGDASSCTYAQPGSRKKSSPQSSSTSPDDMQNRIDRLENLVLSLMTNGSQAAGPAAAAAALSGHDSVESGQNYQDLELDDDVDGQNEESDTEAVTKSFGIMKVDNNKSMYISEAHWASVLNDIAEVRQFFQNSRKQYEEQAQKIQATKPEADTTTMLLFGSVKAPSKSEILASFPSRYITDMLIARFFNGRDHGPGSYILHVPTFQKDYNEHWKDPSASCPVWIGMLYAMMRLAMLSYYHDGEEPPEFKGKSLDMSKSFRHLMCQCLILADYTKPYPYLIETLVLHMHADFSEINEANVRVWILCGIIARLAMRMGYHRDSKMFPNITPFQGEMRRRVWAYLRQADLLFSFQVGMPSMLRPGDTDTELPRNLFDEDFGPDSKEIPPSRPNEQSTPVSYMIAKSRLSMAFGRVIEHTSLVKSAPYEVVIDIDAELRRARDLIPEHLRVLPFEERTIESTDSILMRYYVESVYHKAQVVLHRRYIGRARENPRFTHSRRTCIDSSMELLRYQAIFYNQKLPGGRLLSKIRDNSINNSNYLLSATVICLDLYQGMQLQAAGRPSGDVYIWGRERRDEMLAAIQQARDIWRAQSDESMESWKAAGMMTVMLEKLNVTPPPSTDMNGTSAMLEVPDEKQSAAMTLGLLSSGMSPQDTGTAFTDPFKNTDSVLSPSALAGGATDMGFSSPFNMLGQMPDMQLDWNAWDSYIGNTTLDNNTNNPNPLWPMFDIPPQMISPIPSSSPSGGQPTPSTTTTGTTGTAGTPGITGNRSASSIDNIRNRIRMPGVLPSDTGMAYDSANPYSALRPAARRLLSVRPNASFLNARSRSITTQSIAFSRPAATSSVSSFRQLQRRWNSDEAAKIAAEKAETKAKDAEGSLEAALESAAMESAKEQGSTVDATAAEAQIESTEQGAVSNATAAAQDGAAGEVDAPVARTLSRDKRFDNVTPSPTIYIGNLFFDVTAEDLKARMEEYGVVEKSVIISDARGLSKGFGYVTYDSVEAAQRAIDGMNQQIFEGRRVLVQFTAAGPRVSKSRTFGGPATRSLYIGNLAYDLTDRELNELFKSVRNVIEVRVAVDRQTGNPRGFAHADFLDVPSAQAALEILSGKAPHGRRLKVDFSQGNKRGPGGKRLEGQTSDVEQ</sequence>
<evidence type="ECO:0000256" key="4">
    <source>
        <dbReference type="ARBA" id="ARBA00023125"/>
    </source>
</evidence>
<evidence type="ECO:0000256" key="2">
    <source>
        <dbReference type="ARBA" id="ARBA00022833"/>
    </source>
</evidence>
<evidence type="ECO:0000259" key="10">
    <source>
        <dbReference type="PROSITE" id="PS50102"/>
    </source>
</evidence>
<dbReference type="Pfam" id="PF00076">
    <property type="entry name" value="RRM_1"/>
    <property type="match status" value="2"/>
</dbReference>
<dbReference type="GO" id="GO:0000978">
    <property type="term" value="F:RNA polymerase II cis-regulatory region sequence-specific DNA binding"/>
    <property type="evidence" value="ECO:0007669"/>
    <property type="project" value="TreeGrafter"/>
</dbReference>
<dbReference type="InterPro" id="IPR000504">
    <property type="entry name" value="RRM_dom"/>
</dbReference>
<feature type="region of interest" description="Disordered" evidence="8">
    <location>
        <begin position="430"/>
        <end position="449"/>
    </location>
</feature>
<dbReference type="SMART" id="SM00360">
    <property type="entry name" value="RRM"/>
    <property type="match status" value="2"/>
</dbReference>
<dbReference type="GO" id="GO:0005634">
    <property type="term" value="C:nucleus"/>
    <property type="evidence" value="ECO:0007669"/>
    <property type="project" value="TreeGrafter"/>
</dbReference>
<evidence type="ECO:0000256" key="1">
    <source>
        <dbReference type="ARBA" id="ARBA00022723"/>
    </source>
</evidence>
<feature type="region of interest" description="Disordered" evidence="8">
    <location>
        <begin position="783"/>
        <end position="829"/>
    </location>
</feature>
<dbReference type="Gene3D" id="3.30.70.330">
    <property type="match status" value="2"/>
</dbReference>
<dbReference type="CDD" id="cd00590">
    <property type="entry name" value="RRM_SF"/>
    <property type="match status" value="1"/>
</dbReference>
<dbReference type="InterPro" id="IPR035979">
    <property type="entry name" value="RBD_domain_sf"/>
</dbReference>
<dbReference type="Gene3D" id="4.10.240.10">
    <property type="entry name" value="Zn(2)-C6 fungal-type DNA-binding domain"/>
    <property type="match status" value="1"/>
</dbReference>
<dbReference type="CDD" id="cd00067">
    <property type="entry name" value="GAL4"/>
    <property type="match status" value="1"/>
</dbReference>
<dbReference type="CDD" id="cd12148">
    <property type="entry name" value="fungal_TF_MHR"/>
    <property type="match status" value="1"/>
</dbReference>
<keyword evidence="5" id="KW-0804">Transcription</keyword>
<dbReference type="EMBL" id="DF933809">
    <property type="protein sequence ID" value="GAM33690.1"/>
    <property type="molecule type" value="Genomic_DNA"/>
</dbReference>
<dbReference type="SMART" id="SM00906">
    <property type="entry name" value="Fungal_trans"/>
    <property type="match status" value="1"/>
</dbReference>
<dbReference type="PROSITE" id="PS00463">
    <property type="entry name" value="ZN2_CY6_FUNGAL_1"/>
    <property type="match status" value="1"/>
</dbReference>
<evidence type="ECO:0000313" key="12">
    <source>
        <dbReference type="Proteomes" id="UP000053095"/>
    </source>
</evidence>
<keyword evidence="2" id="KW-0862">Zinc</keyword>
<dbReference type="GO" id="GO:0008270">
    <property type="term" value="F:zinc ion binding"/>
    <property type="evidence" value="ECO:0007669"/>
    <property type="project" value="InterPro"/>
</dbReference>
<dbReference type="InterPro" id="IPR001138">
    <property type="entry name" value="Zn2Cys6_DnaBD"/>
</dbReference>
<evidence type="ECO:0000256" key="6">
    <source>
        <dbReference type="ARBA" id="ARBA00023242"/>
    </source>
</evidence>
<keyword evidence="1" id="KW-0479">Metal-binding</keyword>
<dbReference type="GO" id="GO:0001228">
    <property type="term" value="F:DNA-binding transcription activator activity, RNA polymerase II-specific"/>
    <property type="evidence" value="ECO:0007669"/>
    <property type="project" value="TreeGrafter"/>
</dbReference>
<dbReference type="InterPro" id="IPR012677">
    <property type="entry name" value="Nucleotide-bd_a/b_plait_sf"/>
</dbReference>
<dbReference type="Pfam" id="PF00172">
    <property type="entry name" value="Zn_clus"/>
    <property type="match status" value="1"/>
</dbReference>
<feature type="region of interest" description="Disordered" evidence="8">
    <location>
        <begin position="61"/>
        <end position="86"/>
    </location>
</feature>
<keyword evidence="4" id="KW-0238">DNA-binding</keyword>
<dbReference type="InterPro" id="IPR036864">
    <property type="entry name" value="Zn2-C6_fun-type_DNA-bd_sf"/>
</dbReference>
<evidence type="ECO:0000313" key="11">
    <source>
        <dbReference type="EMBL" id="GAM33690.1"/>
    </source>
</evidence>
<gene>
    <name evidence="11" type="ORF">TCE0_013r00783</name>
</gene>
<dbReference type="PANTHER" id="PTHR31944">
    <property type="entry name" value="HEME-RESPONSIVE ZINC FINGER TRANSCRIPTION FACTOR HAP1"/>
    <property type="match status" value="1"/>
</dbReference>
<keyword evidence="6" id="KW-0539">Nucleus</keyword>
<feature type="compositionally biased region" description="Low complexity" evidence="8">
    <location>
        <begin position="786"/>
        <end position="819"/>
    </location>
</feature>
<feature type="domain" description="RRM" evidence="10">
    <location>
        <begin position="1095"/>
        <end position="1173"/>
    </location>
</feature>
<evidence type="ECO:0000256" key="7">
    <source>
        <dbReference type="PROSITE-ProRule" id="PRU00176"/>
    </source>
</evidence>
<dbReference type="SUPFAM" id="SSF54928">
    <property type="entry name" value="RNA-binding domain, RBD"/>
    <property type="match status" value="2"/>
</dbReference>
<keyword evidence="3" id="KW-0805">Transcription regulation</keyword>
<evidence type="ECO:0000256" key="8">
    <source>
        <dbReference type="SAM" id="MobiDB-lite"/>
    </source>
</evidence>
<protein>
    <recommendedName>
        <fullName evidence="13">Zn(2)-C6 fungal-type domain-containing protein</fullName>
    </recommendedName>
</protein>
<keyword evidence="7" id="KW-0694">RNA-binding</keyword>
<proteinExistence type="predicted"/>